<dbReference type="Gene3D" id="3.40.50.10420">
    <property type="entry name" value="NagB/RpiA/CoA transferase-like"/>
    <property type="match status" value="1"/>
</dbReference>
<name>A0ABX6N7X1_9BURK</name>
<evidence type="ECO:0000256" key="5">
    <source>
        <dbReference type="ARBA" id="ARBA00022982"/>
    </source>
</evidence>
<sequence>MQVQSMFFERKASEKLNDPRLQENLKRLSSKFVNARATSILELEDFEGTRSAAVEIRNRSIKNLDVWLELFEQKAVETGAKVLFARTPQEAAQLVVKIAKKHGVKSVIKSKSMVTEEMALNKALEAADVKVRETDLGEYILQINDNERPSHIIAPVVHKDKEQVADLFEKHHHLPRKTDIAEMTREAREILRPQFLAADMGVTGGNFIIADTGSVALVTNEGNEGMCTINPRVHVAITGVEKVVPTLEDFATLIRLLPRSATGQSISNYVSLLTGPKREGDLDGPEHMYFVILDGGRTGLLGGEFEEMLRCIKCGACMNHCPVYQKIGGHAYGWVYPGPMGSVLTPSYTGIEKALDLPQAATLCGECHVVCPVKIPLPDLLRKLREQQFSRGLRPWQEKAAFKVWAFVAQRPALYRVLSRMGIKAMAWWGKRKGGIHSLPGVKGWTDQRDFPVPTGETFSNLYQQRKNK</sequence>
<gene>
    <name evidence="9" type="ORF">HKT17_08155</name>
</gene>
<keyword evidence="6" id="KW-0408">Iron</keyword>
<evidence type="ECO:0000256" key="3">
    <source>
        <dbReference type="ARBA" id="ARBA00022723"/>
    </source>
</evidence>
<dbReference type="InterPro" id="IPR024185">
    <property type="entry name" value="FTHF_cligase-like_sf"/>
</dbReference>
<dbReference type="NCBIfam" id="TIGR00273">
    <property type="entry name" value="LutB/LldF family L-lactate oxidation iron-sulfur protein"/>
    <property type="match status" value="1"/>
</dbReference>
<proteinExistence type="predicted"/>
<dbReference type="InterPro" id="IPR024569">
    <property type="entry name" value="LutB_C"/>
</dbReference>
<organism evidence="9 10">
    <name type="scientific">Limnobacter profundi</name>
    <dbReference type="NCBI Taxonomy" id="2732163"/>
    <lineage>
        <taxon>Bacteria</taxon>
        <taxon>Pseudomonadati</taxon>
        <taxon>Pseudomonadota</taxon>
        <taxon>Betaproteobacteria</taxon>
        <taxon>Burkholderiales</taxon>
        <taxon>Burkholderiaceae</taxon>
        <taxon>Limnobacter</taxon>
    </lineage>
</organism>
<dbReference type="InterPro" id="IPR009051">
    <property type="entry name" value="Helical_ferredxn"/>
</dbReference>
<keyword evidence="1" id="KW-0813">Transport</keyword>
<dbReference type="SUPFAM" id="SSF100950">
    <property type="entry name" value="NagB/RpiA/CoA transferase-like"/>
    <property type="match status" value="1"/>
</dbReference>
<dbReference type="RefSeq" id="WP_171099191.1">
    <property type="nucleotide sequence ID" value="NZ_CP053084.1"/>
</dbReference>
<dbReference type="Gene3D" id="1.10.1060.10">
    <property type="entry name" value="Alpha-helical ferredoxin"/>
    <property type="match status" value="1"/>
</dbReference>
<dbReference type="InterPro" id="IPR003741">
    <property type="entry name" value="LUD_dom"/>
</dbReference>
<protein>
    <submittedName>
        <fullName evidence="9">Iron-sulfur cluster-binding protein</fullName>
    </submittedName>
</protein>
<evidence type="ECO:0000259" key="8">
    <source>
        <dbReference type="PROSITE" id="PS51379"/>
    </source>
</evidence>
<dbReference type="Pfam" id="PF11870">
    <property type="entry name" value="LutB_C"/>
    <property type="match status" value="1"/>
</dbReference>
<dbReference type="PROSITE" id="PS51379">
    <property type="entry name" value="4FE4S_FER_2"/>
    <property type="match status" value="1"/>
</dbReference>
<dbReference type="PANTHER" id="PTHR47153">
    <property type="entry name" value="LACTATE UTILIZATION PROTEIN B"/>
    <property type="match status" value="1"/>
</dbReference>
<dbReference type="PROSITE" id="PS00198">
    <property type="entry name" value="4FE4S_FER_1"/>
    <property type="match status" value="1"/>
</dbReference>
<feature type="domain" description="4Fe-4S ferredoxin-type" evidence="8">
    <location>
        <begin position="301"/>
        <end position="332"/>
    </location>
</feature>
<dbReference type="PANTHER" id="PTHR47153:SF2">
    <property type="entry name" value="LACTATE UTILIZATION PROTEIN B"/>
    <property type="match status" value="1"/>
</dbReference>
<dbReference type="EMBL" id="CP053084">
    <property type="protein sequence ID" value="QJR29687.1"/>
    <property type="molecule type" value="Genomic_DNA"/>
</dbReference>
<dbReference type="InterPro" id="IPR037171">
    <property type="entry name" value="NagB/RpiA_transferase-like"/>
</dbReference>
<evidence type="ECO:0000313" key="9">
    <source>
        <dbReference type="EMBL" id="QJR29687.1"/>
    </source>
</evidence>
<keyword evidence="10" id="KW-1185">Reference proteome</keyword>
<keyword evidence="2" id="KW-0004">4Fe-4S</keyword>
<dbReference type="Proteomes" id="UP000501130">
    <property type="component" value="Chromosome"/>
</dbReference>
<keyword evidence="4" id="KW-0677">Repeat</keyword>
<keyword evidence="3" id="KW-0479">Metal-binding</keyword>
<evidence type="ECO:0000313" key="10">
    <source>
        <dbReference type="Proteomes" id="UP000501130"/>
    </source>
</evidence>
<dbReference type="Pfam" id="PF13183">
    <property type="entry name" value="Fer4_8"/>
    <property type="match status" value="1"/>
</dbReference>
<reference evidence="9 10" key="1">
    <citation type="submission" date="2020-05" db="EMBL/GenBank/DDBJ databases">
        <title>Compete genome of Limnobacter sp. SAORIC-580.</title>
        <authorList>
            <person name="Song J."/>
            <person name="Cho J.-C."/>
        </authorList>
    </citation>
    <scope>NUCLEOTIDE SEQUENCE [LARGE SCALE GENOMIC DNA]</scope>
    <source>
        <strain evidence="9 10">SAORIC-580</strain>
    </source>
</reference>
<evidence type="ECO:0000256" key="4">
    <source>
        <dbReference type="ARBA" id="ARBA00022737"/>
    </source>
</evidence>
<evidence type="ECO:0000256" key="6">
    <source>
        <dbReference type="ARBA" id="ARBA00023004"/>
    </source>
</evidence>
<dbReference type="InterPro" id="IPR017900">
    <property type="entry name" value="4Fe4S_Fe_S_CS"/>
</dbReference>
<dbReference type="InterPro" id="IPR017896">
    <property type="entry name" value="4Fe4S_Fe-S-bd"/>
</dbReference>
<evidence type="ECO:0000256" key="7">
    <source>
        <dbReference type="ARBA" id="ARBA00023014"/>
    </source>
</evidence>
<evidence type="ECO:0000256" key="1">
    <source>
        <dbReference type="ARBA" id="ARBA00022448"/>
    </source>
</evidence>
<dbReference type="InterPro" id="IPR004452">
    <property type="entry name" value="LutB/LldF"/>
</dbReference>
<dbReference type="Pfam" id="PF02589">
    <property type="entry name" value="LUD_dom"/>
    <property type="match status" value="1"/>
</dbReference>
<keyword evidence="5" id="KW-0249">Electron transport</keyword>
<dbReference type="SUPFAM" id="SSF46548">
    <property type="entry name" value="alpha-helical ferredoxin"/>
    <property type="match status" value="1"/>
</dbReference>
<keyword evidence="7" id="KW-0411">Iron-sulfur</keyword>
<evidence type="ECO:0000256" key="2">
    <source>
        <dbReference type="ARBA" id="ARBA00022485"/>
    </source>
</evidence>
<accession>A0ABX6N7X1</accession>